<proteinExistence type="predicted"/>
<keyword evidence="5" id="KW-1185">Reference proteome</keyword>
<dbReference type="SUPFAM" id="SSF48403">
    <property type="entry name" value="Ankyrin repeat"/>
    <property type="match status" value="1"/>
</dbReference>
<evidence type="ECO:0000256" key="2">
    <source>
        <dbReference type="ARBA" id="ARBA00023043"/>
    </source>
</evidence>
<dbReference type="Pfam" id="PF13637">
    <property type="entry name" value="Ank_4"/>
    <property type="match status" value="1"/>
</dbReference>
<dbReference type="PANTHER" id="PTHR24188:SF29">
    <property type="entry name" value="GH09064P"/>
    <property type="match status" value="1"/>
</dbReference>
<dbReference type="EMBL" id="CP019344">
    <property type="protein sequence ID" value="ARN78992.1"/>
    <property type="molecule type" value="Genomic_DNA"/>
</dbReference>
<name>A0A1W6MN51_9FLAO</name>
<sequence length="285" mass="32294">MKKIITITLLLAAIFSQGQENKFWSRDFWKASPDVEEVKSEIAQGTDPVALNENGFDAVTYSILENADLSTIKYLLSIKGNAIDKITHDDRIYLHWAAYKGNLDLINYLLDQGSDVNAYDDKGQTPVTFAAAIGNFDQQVYKVFIEAGVDLKKHLNKDGQNILLAAARRIDSEEKMKNLLDLGVELYSTDNSDNNLMHQAVLVRNLDLLKLLKDMKFSPNDRNENGYTPLHFAAMKSQDLDILTYLVEQGADKSITTEFEESAYDLALENEYLKENKDQLNFLRP</sequence>
<reference evidence="4 5" key="1">
    <citation type="submission" date="2016-11" db="EMBL/GenBank/DDBJ databases">
        <title>Trade-off between light-utilization and light-protection in marine flavobacteria.</title>
        <authorList>
            <person name="Kumagai Y."/>
        </authorList>
    </citation>
    <scope>NUCLEOTIDE SEQUENCE [LARGE SCALE GENOMIC DNA]</scope>
    <source>
        <strain evidence="4 5">JCM 13191</strain>
    </source>
</reference>
<dbReference type="PROSITE" id="PS50297">
    <property type="entry name" value="ANK_REP_REGION"/>
    <property type="match status" value="3"/>
</dbReference>
<dbReference type="InterPro" id="IPR002110">
    <property type="entry name" value="Ankyrin_rpt"/>
</dbReference>
<organism evidence="4 5">
    <name type="scientific">Nonlabens spongiae</name>
    <dbReference type="NCBI Taxonomy" id="331648"/>
    <lineage>
        <taxon>Bacteria</taxon>
        <taxon>Pseudomonadati</taxon>
        <taxon>Bacteroidota</taxon>
        <taxon>Flavobacteriia</taxon>
        <taxon>Flavobacteriales</taxon>
        <taxon>Flavobacteriaceae</taxon>
        <taxon>Nonlabens</taxon>
    </lineage>
</organism>
<gene>
    <name evidence="4" type="ORF">BST97_13895</name>
</gene>
<feature type="repeat" description="ANK" evidence="3">
    <location>
        <begin position="122"/>
        <end position="156"/>
    </location>
</feature>
<dbReference type="STRING" id="331648.BST97_13895"/>
<dbReference type="PANTHER" id="PTHR24188">
    <property type="entry name" value="ANKYRIN REPEAT PROTEIN"/>
    <property type="match status" value="1"/>
</dbReference>
<dbReference type="OrthoDB" id="2575953at2"/>
<feature type="repeat" description="ANK" evidence="3">
    <location>
        <begin position="225"/>
        <end position="258"/>
    </location>
</feature>
<feature type="repeat" description="ANK" evidence="3">
    <location>
        <begin position="89"/>
        <end position="121"/>
    </location>
</feature>
<dbReference type="RefSeq" id="WP_085767794.1">
    <property type="nucleotide sequence ID" value="NZ_CP019344.1"/>
</dbReference>
<dbReference type="SMART" id="SM00248">
    <property type="entry name" value="ANK"/>
    <property type="match status" value="6"/>
</dbReference>
<evidence type="ECO:0000256" key="3">
    <source>
        <dbReference type="PROSITE-ProRule" id="PRU00023"/>
    </source>
</evidence>
<dbReference type="Gene3D" id="1.25.40.20">
    <property type="entry name" value="Ankyrin repeat-containing domain"/>
    <property type="match status" value="2"/>
</dbReference>
<evidence type="ECO:0000256" key="1">
    <source>
        <dbReference type="ARBA" id="ARBA00022737"/>
    </source>
</evidence>
<keyword evidence="1" id="KW-0677">Repeat</keyword>
<evidence type="ECO:0000313" key="5">
    <source>
        <dbReference type="Proteomes" id="UP000193431"/>
    </source>
</evidence>
<keyword evidence="2 3" id="KW-0040">ANK repeat</keyword>
<dbReference type="Proteomes" id="UP000193431">
    <property type="component" value="Chromosome"/>
</dbReference>
<protein>
    <submittedName>
        <fullName evidence="4">Uncharacterized protein</fullName>
    </submittedName>
</protein>
<dbReference type="PROSITE" id="PS50088">
    <property type="entry name" value="ANK_REPEAT"/>
    <property type="match status" value="3"/>
</dbReference>
<accession>A0A1W6MN51</accession>
<dbReference type="InterPro" id="IPR036770">
    <property type="entry name" value="Ankyrin_rpt-contain_sf"/>
</dbReference>
<dbReference type="AlphaFoldDB" id="A0A1W6MN51"/>
<dbReference type="Pfam" id="PF12796">
    <property type="entry name" value="Ank_2"/>
    <property type="match status" value="1"/>
</dbReference>
<evidence type="ECO:0000313" key="4">
    <source>
        <dbReference type="EMBL" id="ARN78992.1"/>
    </source>
</evidence>